<dbReference type="AlphaFoldDB" id="A0A378R7H5"/>
<evidence type="ECO:0000313" key="1">
    <source>
        <dbReference type="EMBL" id="STZ14026.1"/>
    </source>
</evidence>
<dbReference type="EMBL" id="UGQE01000004">
    <property type="protein sequence ID" value="STZ14026.1"/>
    <property type="molecule type" value="Genomic_DNA"/>
</dbReference>
<dbReference type="EMBL" id="UGQE01000004">
    <property type="protein sequence ID" value="STZ14498.1"/>
    <property type="molecule type" value="Genomic_DNA"/>
</dbReference>
<gene>
    <name evidence="1" type="ORF">NCTC10293_01615</name>
    <name evidence="2" type="ORF">NCTC10293_02092</name>
</gene>
<name>A0A378R7H5_9GAMM</name>
<reference evidence="1 3" key="1">
    <citation type="submission" date="2018-06" db="EMBL/GenBank/DDBJ databases">
        <authorList>
            <consortium name="Pathogen Informatics"/>
            <person name="Doyle S."/>
        </authorList>
    </citation>
    <scope>NUCLEOTIDE SEQUENCE [LARGE SCALE GENOMIC DNA]</scope>
    <source>
        <strain evidence="1 3">NCTC10293</strain>
    </source>
</reference>
<protein>
    <submittedName>
        <fullName evidence="1">Uncharacterized protein</fullName>
    </submittedName>
</protein>
<dbReference type="Proteomes" id="UP000255279">
    <property type="component" value="Unassembled WGS sequence"/>
</dbReference>
<sequence length="35" mass="3858">MILAYLILFLVVVVGIAAAIQADPKNQYKDHDNLS</sequence>
<evidence type="ECO:0000313" key="2">
    <source>
        <dbReference type="EMBL" id="STZ14498.1"/>
    </source>
</evidence>
<proteinExistence type="predicted"/>
<accession>A0A378R7H5</accession>
<evidence type="ECO:0000313" key="3">
    <source>
        <dbReference type="Proteomes" id="UP000255279"/>
    </source>
</evidence>
<organism evidence="1 3">
    <name type="scientific">Moraxella caviae</name>
    <dbReference type="NCBI Taxonomy" id="34060"/>
    <lineage>
        <taxon>Bacteria</taxon>
        <taxon>Pseudomonadati</taxon>
        <taxon>Pseudomonadota</taxon>
        <taxon>Gammaproteobacteria</taxon>
        <taxon>Moraxellales</taxon>
        <taxon>Moraxellaceae</taxon>
        <taxon>Moraxella</taxon>
    </lineage>
</organism>